<protein>
    <submittedName>
        <fullName evidence="1">Uncharacterized protein</fullName>
    </submittedName>
</protein>
<gene>
    <name evidence="1" type="ORF">NCTC10293_01241</name>
</gene>
<dbReference type="EMBL" id="UGQE01000002">
    <property type="protein sequence ID" value="STZ13663.1"/>
    <property type="molecule type" value="Genomic_DNA"/>
</dbReference>
<reference evidence="1 2" key="1">
    <citation type="submission" date="2018-06" db="EMBL/GenBank/DDBJ databases">
        <authorList>
            <consortium name="Pathogen Informatics"/>
            <person name="Doyle S."/>
        </authorList>
    </citation>
    <scope>NUCLEOTIDE SEQUENCE [LARGE SCALE GENOMIC DNA]</scope>
    <source>
        <strain evidence="1 2">NCTC10293</strain>
    </source>
</reference>
<accession>A0A378R6I8</accession>
<sequence length="79" mass="9055">MVAGLVGLLPCLSNNTFCNRVVKLLLYIRRWFIPYSPIYPATWCTTLRIMHPYTQSTDMVGVEIVYFHVVDGVGVVYNK</sequence>
<dbReference type="AlphaFoldDB" id="A0A378R6I8"/>
<name>A0A378R6I8_9GAMM</name>
<evidence type="ECO:0000313" key="1">
    <source>
        <dbReference type="EMBL" id="STZ13663.1"/>
    </source>
</evidence>
<organism evidence="1 2">
    <name type="scientific">Moraxella caviae</name>
    <dbReference type="NCBI Taxonomy" id="34060"/>
    <lineage>
        <taxon>Bacteria</taxon>
        <taxon>Pseudomonadati</taxon>
        <taxon>Pseudomonadota</taxon>
        <taxon>Gammaproteobacteria</taxon>
        <taxon>Moraxellales</taxon>
        <taxon>Moraxellaceae</taxon>
        <taxon>Moraxella</taxon>
    </lineage>
</organism>
<proteinExistence type="predicted"/>
<dbReference type="Proteomes" id="UP000255279">
    <property type="component" value="Unassembled WGS sequence"/>
</dbReference>
<evidence type="ECO:0000313" key="2">
    <source>
        <dbReference type="Proteomes" id="UP000255279"/>
    </source>
</evidence>